<reference evidence="1" key="1">
    <citation type="journal article" date="2014" name="Front. Microbiol.">
        <title>High frequency of phylogenetically diverse reductive dehalogenase-homologous genes in deep subseafloor sedimentary metagenomes.</title>
        <authorList>
            <person name="Kawai M."/>
            <person name="Futagami T."/>
            <person name="Toyoda A."/>
            <person name="Takaki Y."/>
            <person name="Nishi S."/>
            <person name="Hori S."/>
            <person name="Arai W."/>
            <person name="Tsubouchi T."/>
            <person name="Morono Y."/>
            <person name="Uchiyama I."/>
            <person name="Ito T."/>
            <person name="Fujiyama A."/>
            <person name="Inagaki F."/>
            <person name="Takami H."/>
        </authorList>
    </citation>
    <scope>NUCLEOTIDE SEQUENCE</scope>
    <source>
        <strain evidence="1">Expedition CK06-06</strain>
    </source>
</reference>
<organism evidence="1">
    <name type="scientific">marine sediment metagenome</name>
    <dbReference type="NCBI Taxonomy" id="412755"/>
    <lineage>
        <taxon>unclassified sequences</taxon>
        <taxon>metagenomes</taxon>
        <taxon>ecological metagenomes</taxon>
    </lineage>
</organism>
<accession>X0XTZ9</accession>
<dbReference type="EMBL" id="BARS01055548">
    <property type="protein sequence ID" value="GAG46750.1"/>
    <property type="molecule type" value="Genomic_DNA"/>
</dbReference>
<proteinExistence type="predicted"/>
<evidence type="ECO:0000313" key="1">
    <source>
        <dbReference type="EMBL" id="GAG46750.1"/>
    </source>
</evidence>
<dbReference type="AlphaFoldDB" id="X0XTZ9"/>
<sequence>MKWTHRVFELYPKDKPLSELEGSAADWVYRGDVMYCDVDDDIVVALNPWWRLTKWFIKSRAETFWFWASYNFWYRWFPSPPIDFDVVTDEEIADMLEGTQE</sequence>
<gene>
    <name evidence="1" type="ORF">S01H1_81998</name>
</gene>
<comment type="caution">
    <text evidence="1">The sequence shown here is derived from an EMBL/GenBank/DDBJ whole genome shotgun (WGS) entry which is preliminary data.</text>
</comment>
<protein>
    <submittedName>
        <fullName evidence="1">Uncharacterized protein</fullName>
    </submittedName>
</protein>
<name>X0XTZ9_9ZZZZ</name>